<comment type="caution">
    <text evidence="3">The sequence shown here is derived from an EMBL/GenBank/DDBJ whole genome shotgun (WGS) entry which is preliminary data.</text>
</comment>
<dbReference type="AlphaFoldDB" id="A0A2N3WNP5"/>
<dbReference type="PANTHER" id="PTHR33744">
    <property type="entry name" value="CARBOHYDRATE DIACID REGULATOR"/>
    <property type="match status" value="1"/>
</dbReference>
<evidence type="ECO:0000313" key="3">
    <source>
        <dbReference type="EMBL" id="PKV95482.1"/>
    </source>
</evidence>
<dbReference type="Pfam" id="PF07905">
    <property type="entry name" value="PucR"/>
    <property type="match status" value="1"/>
</dbReference>
<evidence type="ECO:0000259" key="2">
    <source>
        <dbReference type="Pfam" id="PF13556"/>
    </source>
</evidence>
<dbReference type="EMBL" id="PJMY01000003">
    <property type="protein sequence ID" value="PKV95482.1"/>
    <property type="molecule type" value="Genomic_DNA"/>
</dbReference>
<dbReference type="OrthoDB" id="8450798at2"/>
<feature type="domain" description="Purine catabolism PurC-like" evidence="1">
    <location>
        <begin position="9"/>
        <end position="122"/>
    </location>
</feature>
<reference evidence="3 4" key="1">
    <citation type="submission" date="2017-12" db="EMBL/GenBank/DDBJ databases">
        <title>Sequencing the genomes of 1000 Actinobacteria strains.</title>
        <authorList>
            <person name="Klenk H.-P."/>
        </authorList>
    </citation>
    <scope>NUCLEOTIDE SEQUENCE [LARGE SCALE GENOMIC DNA]</scope>
    <source>
        <strain evidence="3 4">DSM 45165</strain>
    </source>
</reference>
<accession>A0A2N3WNP5</accession>
<gene>
    <name evidence="3" type="ORF">ATK30_6404</name>
</gene>
<evidence type="ECO:0000313" key="4">
    <source>
        <dbReference type="Proteomes" id="UP000233750"/>
    </source>
</evidence>
<dbReference type="Gene3D" id="1.10.10.2840">
    <property type="entry name" value="PucR C-terminal helix-turn-helix domain"/>
    <property type="match status" value="1"/>
</dbReference>
<dbReference type="RefSeq" id="WP_037817285.1">
    <property type="nucleotide sequence ID" value="NZ_PJMY01000003.1"/>
</dbReference>
<proteinExistence type="predicted"/>
<evidence type="ECO:0000259" key="1">
    <source>
        <dbReference type="Pfam" id="PF07905"/>
    </source>
</evidence>
<keyword evidence="4" id="KW-1185">Reference proteome</keyword>
<dbReference type="InterPro" id="IPR051448">
    <property type="entry name" value="CdaR-like_regulators"/>
</dbReference>
<dbReference type="PANTHER" id="PTHR33744:SF1">
    <property type="entry name" value="DNA-BINDING TRANSCRIPTIONAL ACTIVATOR ADER"/>
    <property type="match status" value="1"/>
</dbReference>
<dbReference type="Pfam" id="PF13556">
    <property type="entry name" value="HTH_30"/>
    <property type="match status" value="1"/>
</dbReference>
<dbReference type="Proteomes" id="UP000233750">
    <property type="component" value="Unassembled WGS sequence"/>
</dbReference>
<dbReference type="InterPro" id="IPR042070">
    <property type="entry name" value="PucR_C-HTH_sf"/>
</dbReference>
<dbReference type="InterPro" id="IPR025736">
    <property type="entry name" value="PucR_C-HTH_dom"/>
</dbReference>
<organism evidence="3 4">
    <name type="scientific">Amycolatopsis echigonensis</name>
    <dbReference type="NCBI Taxonomy" id="2576905"/>
    <lineage>
        <taxon>Bacteria</taxon>
        <taxon>Bacillati</taxon>
        <taxon>Actinomycetota</taxon>
        <taxon>Actinomycetes</taxon>
        <taxon>Pseudonocardiales</taxon>
        <taxon>Pseudonocardiaceae</taxon>
        <taxon>Amycolatopsis</taxon>
    </lineage>
</organism>
<sequence>MSLTVDSLVENPLIRTRIVAGKSGGGRVVAWAHTCELRDPWNWLGSGDLLLTDGYGFPAEPARQIEFIDNLARVGIAGLVLAEGFVAPTLSQSARDAAEERAFPVLSTERSVPFVTIARLVADSNSGRSGARLTCVLRLYDVLRRSHLRDRDAVNLLDDLAREVNAELHVIDVVRGRELMPTREPMAENLRAAVLAKVKEHAGMLPAFSRVSTKNLEALVLPVGRHDTTALVARATPADDLPDPVLAQHVAMIAEMDVERRCAKALRTRERRSALARRLVDGALAPEAAVSQLEFLGLGTGPWRVAMWEAVAREDAAGLEAELVALEVPNLYLASGDAHLLVLREDASPDALQSSLSPWPARVGLSQPVLSSTRFPDAFREAKWALEGARALQIDLSVYGTHSSHFLPRTVAEGEAAVSRLLGPIMEYDAKNDTQLLQTLKVFFEVNRSWQEGAKRLGIHKQTLAYRMKKVEELTAADLRDFGCQAELFFAIRTWSLLQLG</sequence>
<feature type="domain" description="PucR C-terminal helix-turn-helix" evidence="2">
    <location>
        <begin position="436"/>
        <end position="493"/>
    </location>
</feature>
<protein>
    <submittedName>
        <fullName evidence="3">Purine catabolism regulator</fullName>
    </submittedName>
</protein>
<dbReference type="InterPro" id="IPR012914">
    <property type="entry name" value="PucR_dom"/>
</dbReference>
<name>A0A2N3WNP5_9PSEU</name>